<comment type="caution">
    <text evidence="1">The sequence shown here is derived from an EMBL/GenBank/DDBJ whole genome shotgun (WGS) entry which is preliminary data.</text>
</comment>
<dbReference type="EMBL" id="JAABOA010003180">
    <property type="protein sequence ID" value="KAF9578945.1"/>
    <property type="molecule type" value="Genomic_DNA"/>
</dbReference>
<sequence length="409" mass="44690">MSTESKGQVSPDDDEFNRCVYNTLEYDGPSEFNLADTKNLDFVVGSGNYDANIYVYTAADANEPTIEIRGAVSPYYDDNDPMTSLASRKKIIPKRGSRTGGRGEMNTVYQGLHFETNRTGDHTTFFVWYEDHILQDEWGMPYSTCALLQMDLVLPPAVDLQRLSIHGNQVKIHTRDLKGIRFDTVSLSSKRGEIHVMDLIRADTVVAKVEEKGDVTLESVEVATTGAVLEIAATAKKGDVLVNALISPADLSREMDQKDSKIVAISQTGTVQVNVHAKPSERSLVEDQSIRSSLGSLWVVAQSESGQVQTQISLLGKDQNLRLQGESKTGKVTSIISDEFSGRFNIEAPLGIAMIETATKPGSSSQIIYEKELVTTKAGTKSGQDGKEIHGGQVELRSRFGGSVFLGFV</sequence>
<reference evidence="1" key="1">
    <citation type="journal article" date="2020" name="Fungal Divers.">
        <title>Resolving the Mortierellaceae phylogeny through synthesis of multi-gene phylogenetics and phylogenomics.</title>
        <authorList>
            <person name="Vandepol N."/>
            <person name="Liber J."/>
            <person name="Desiro A."/>
            <person name="Na H."/>
            <person name="Kennedy M."/>
            <person name="Barry K."/>
            <person name="Grigoriev I.V."/>
            <person name="Miller A.N."/>
            <person name="O'Donnell K."/>
            <person name="Stajich J.E."/>
            <person name="Bonito G."/>
        </authorList>
    </citation>
    <scope>NUCLEOTIDE SEQUENCE</scope>
    <source>
        <strain evidence="1">KOD1015</strain>
    </source>
</reference>
<dbReference type="Proteomes" id="UP000780801">
    <property type="component" value="Unassembled WGS sequence"/>
</dbReference>
<name>A0A9P6FQJ0_9FUNG</name>
<evidence type="ECO:0000313" key="2">
    <source>
        <dbReference type="Proteomes" id="UP000780801"/>
    </source>
</evidence>
<gene>
    <name evidence="1" type="ORF">BGW38_005010</name>
</gene>
<dbReference type="OrthoDB" id="5570013at2759"/>
<accession>A0A9P6FQJ0</accession>
<protein>
    <submittedName>
        <fullName evidence="1">Uncharacterized protein</fullName>
    </submittedName>
</protein>
<organism evidence="1 2">
    <name type="scientific">Lunasporangiospora selenospora</name>
    <dbReference type="NCBI Taxonomy" id="979761"/>
    <lineage>
        <taxon>Eukaryota</taxon>
        <taxon>Fungi</taxon>
        <taxon>Fungi incertae sedis</taxon>
        <taxon>Mucoromycota</taxon>
        <taxon>Mortierellomycotina</taxon>
        <taxon>Mortierellomycetes</taxon>
        <taxon>Mortierellales</taxon>
        <taxon>Mortierellaceae</taxon>
        <taxon>Lunasporangiospora</taxon>
    </lineage>
</organism>
<dbReference type="AlphaFoldDB" id="A0A9P6FQJ0"/>
<proteinExistence type="predicted"/>
<evidence type="ECO:0000313" key="1">
    <source>
        <dbReference type="EMBL" id="KAF9578945.1"/>
    </source>
</evidence>
<keyword evidence="2" id="KW-1185">Reference proteome</keyword>